<evidence type="ECO:0000313" key="3">
    <source>
        <dbReference type="Proteomes" id="UP000053593"/>
    </source>
</evidence>
<evidence type="ECO:0008006" key="4">
    <source>
        <dbReference type="Google" id="ProtNLM"/>
    </source>
</evidence>
<dbReference type="AlphaFoldDB" id="A0A0D0CTI8"/>
<dbReference type="EMBL" id="KN834766">
    <property type="protein sequence ID" value="KIK62762.1"/>
    <property type="molecule type" value="Genomic_DNA"/>
</dbReference>
<dbReference type="OrthoDB" id="3265815at2759"/>
<dbReference type="Proteomes" id="UP000053593">
    <property type="component" value="Unassembled WGS sequence"/>
</dbReference>
<accession>A0A0D0CTI8</accession>
<keyword evidence="3" id="KW-1185">Reference proteome</keyword>
<evidence type="ECO:0000313" key="2">
    <source>
        <dbReference type="EMBL" id="KIK62762.1"/>
    </source>
</evidence>
<proteinExistence type="predicted"/>
<organism evidence="2 3">
    <name type="scientific">Collybiopsis luxurians FD-317 M1</name>
    <dbReference type="NCBI Taxonomy" id="944289"/>
    <lineage>
        <taxon>Eukaryota</taxon>
        <taxon>Fungi</taxon>
        <taxon>Dikarya</taxon>
        <taxon>Basidiomycota</taxon>
        <taxon>Agaricomycotina</taxon>
        <taxon>Agaricomycetes</taxon>
        <taxon>Agaricomycetidae</taxon>
        <taxon>Agaricales</taxon>
        <taxon>Marasmiineae</taxon>
        <taxon>Omphalotaceae</taxon>
        <taxon>Collybiopsis</taxon>
        <taxon>Collybiopsis luxurians</taxon>
    </lineage>
</organism>
<evidence type="ECO:0000256" key="1">
    <source>
        <dbReference type="SAM" id="MobiDB-lite"/>
    </source>
</evidence>
<sequence length="326" mass="36387">MDWDSIVQSSDLRNNNLSESTGSSVPPVQAPTPLSPVDNPRKSEDIFDHPAGFSISTAFPAQERWHALPPDIAFSTTDLVLFYVHSHIVLAASDNRFRFLIPMPSMQQTTNLVIHVPESSSVLNIILHLVYNIPSEQYSPPFKTLSDAVNQLPLYGMLPKAHITDHTPLYNQLLSYAPISPIEVYTLAASHDLLELATSTSPHLLSFDLSKLDDQMAEAMGPIYLRKLFFLHVGRCDALKRLLLQPPQPHAPIPTCTPEQQNSLTRARALASARLAWDVRPDISAGFLESSLHRLANDLVCESCKESLRERVKNLVEQWSQVKDTI</sequence>
<dbReference type="HOGENOM" id="CLU_051530_2_0_1"/>
<gene>
    <name evidence="2" type="ORF">GYMLUDRAFT_260018</name>
</gene>
<protein>
    <recommendedName>
        <fullName evidence="4">BTB domain-containing protein</fullName>
    </recommendedName>
</protein>
<name>A0A0D0CTI8_9AGAR</name>
<reference evidence="2 3" key="1">
    <citation type="submission" date="2014-04" db="EMBL/GenBank/DDBJ databases">
        <title>Evolutionary Origins and Diversification of the Mycorrhizal Mutualists.</title>
        <authorList>
            <consortium name="DOE Joint Genome Institute"/>
            <consortium name="Mycorrhizal Genomics Consortium"/>
            <person name="Kohler A."/>
            <person name="Kuo A."/>
            <person name="Nagy L.G."/>
            <person name="Floudas D."/>
            <person name="Copeland A."/>
            <person name="Barry K.W."/>
            <person name="Cichocki N."/>
            <person name="Veneault-Fourrey C."/>
            <person name="LaButti K."/>
            <person name="Lindquist E.A."/>
            <person name="Lipzen A."/>
            <person name="Lundell T."/>
            <person name="Morin E."/>
            <person name="Murat C."/>
            <person name="Riley R."/>
            <person name="Ohm R."/>
            <person name="Sun H."/>
            <person name="Tunlid A."/>
            <person name="Henrissat B."/>
            <person name="Grigoriev I.V."/>
            <person name="Hibbett D.S."/>
            <person name="Martin F."/>
        </authorList>
    </citation>
    <scope>NUCLEOTIDE SEQUENCE [LARGE SCALE GENOMIC DNA]</scope>
    <source>
        <strain evidence="2 3">FD-317 M1</strain>
    </source>
</reference>
<feature type="region of interest" description="Disordered" evidence="1">
    <location>
        <begin position="1"/>
        <end position="41"/>
    </location>
</feature>
<feature type="compositionally biased region" description="Polar residues" evidence="1">
    <location>
        <begin position="1"/>
        <end position="26"/>
    </location>
</feature>